<dbReference type="GO" id="GO:0016887">
    <property type="term" value="F:ATP hydrolysis activity"/>
    <property type="evidence" value="ECO:0007669"/>
    <property type="project" value="InterPro"/>
</dbReference>
<evidence type="ECO:0000256" key="8">
    <source>
        <dbReference type="ARBA" id="ARBA00022967"/>
    </source>
</evidence>
<evidence type="ECO:0000313" key="12">
    <source>
        <dbReference type="EMBL" id="MSC32219.1"/>
    </source>
</evidence>
<sequence length="319" mass="35285">MIPSLLDVRHCFVTDARGQALIHDVSLSVRESECIGIIGESGSGKTMTARALLGLLSEDLKLQAEAMILGGQDLLTLSPKARRQVISSTIGFVPQNTVAYLHPLIRIRNQITDGYLAQGLGTPKEALVKAEQLLASVGIQDPQRVLNNYPGELSGGMRQRVNIAMALMCDPQLILADEPTTALDPIVQKQVTELFFQLHQTRHVALLMISHNLNLLRKYCDRIVVMYAGQIVEAGPTAEVYDYPQHPYTQALISVIPQLDQDPNLPLAEIPGFVPEKDRDRTSCLFADRCRLCTPECRQPLTIQEETAHFVRCRNAEGV</sequence>
<dbReference type="EMBL" id="WKPI01000003">
    <property type="protein sequence ID" value="MSC32219.1"/>
    <property type="molecule type" value="Genomic_DNA"/>
</dbReference>
<evidence type="ECO:0000256" key="1">
    <source>
        <dbReference type="ARBA" id="ARBA00004202"/>
    </source>
</evidence>
<keyword evidence="6" id="KW-0547">Nucleotide-binding</keyword>
<name>A0A6N7S4R4_9FIRM</name>
<dbReference type="Proteomes" id="UP000480929">
    <property type="component" value="Unassembled WGS sequence"/>
</dbReference>
<gene>
    <name evidence="12" type="ORF">GKD88_03695</name>
    <name evidence="11" type="ORF">GKE08_04965</name>
</gene>
<evidence type="ECO:0000256" key="5">
    <source>
        <dbReference type="ARBA" id="ARBA00022519"/>
    </source>
</evidence>
<dbReference type="SUPFAM" id="SSF52540">
    <property type="entry name" value="P-loop containing nucleoside triphosphate hydrolases"/>
    <property type="match status" value="1"/>
</dbReference>
<keyword evidence="9" id="KW-0472">Membrane</keyword>
<organism evidence="11 13">
    <name type="scientific">Holdemania massiliensis</name>
    <dbReference type="NCBI Taxonomy" id="1468449"/>
    <lineage>
        <taxon>Bacteria</taxon>
        <taxon>Bacillati</taxon>
        <taxon>Bacillota</taxon>
        <taxon>Erysipelotrichia</taxon>
        <taxon>Erysipelotrichales</taxon>
        <taxon>Erysipelotrichaceae</taxon>
        <taxon>Holdemania</taxon>
    </lineage>
</organism>
<dbReference type="InterPro" id="IPR050388">
    <property type="entry name" value="ABC_Ni/Peptide_Import"/>
</dbReference>
<feature type="domain" description="ABC transporter" evidence="10">
    <location>
        <begin position="6"/>
        <end position="253"/>
    </location>
</feature>
<evidence type="ECO:0000256" key="7">
    <source>
        <dbReference type="ARBA" id="ARBA00022840"/>
    </source>
</evidence>
<keyword evidence="14" id="KW-1185">Reference proteome</keyword>
<dbReference type="AlphaFoldDB" id="A0A6N7S4R4"/>
<dbReference type="GO" id="GO:0005524">
    <property type="term" value="F:ATP binding"/>
    <property type="evidence" value="ECO:0007669"/>
    <property type="project" value="UniProtKB-KW"/>
</dbReference>
<keyword evidence="3" id="KW-0813">Transport</keyword>
<dbReference type="InterPro" id="IPR027417">
    <property type="entry name" value="P-loop_NTPase"/>
</dbReference>
<evidence type="ECO:0000256" key="6">
    <source>
        <dbReference type="ARBA" id="ARBA00022741"/>
    </source>
</evidence>
<evidence type="ECO:0000259" key="10">
    <source>
        <dbReference type="PROSITE" id="PS50893"/>
    </source>
</evidence>
<dbReference type="InterPro" id="IPR017871">
    <property type="entry name" value="ABC_transporter-like_CS"/>
</dbReference>
<dbReference type="InterPro" id="IPR003439">
    <property type="entry name" value="ABC_transporter-like_ATP-bd"/>
</dbReference>
<reference evidence="13 14" key="1">
    <citation type="journal article" date="2019" name="Nat. Med.">
        <title>A library of human gut bacterial isolates paired with longitudinal multiomics data enables mechanistic microbiome research.</title>
        <authorList>
            <person name="Poyet M."/>
            <person name="Groussin M."/>
            <person name="Gibbons S.M."/>
            <person name="Avila-Pacheco J."/>
            <person name="Jiang X."/>
            <person name="Kearney S.M."/>
            <person name="Perrotta A.R."/>
            <person name="Berdy B."/>
            <person name="Zhao S."/>
            <person name="Lieberman T.D."/>
            <person name="Swanson P.K."/>
            <person name="Smith M."/>
            <person name="Roesemann S."/>
            <person name="Alexander J.E."/>
            <person name="Rich S.A."/>
            <person name="Livny J."/>
            <person name="Vlamakis H."/>
            <person name="Clish C."/>
            <person name="Bullock K."/>
            <person name="Deik A."/>
            <person name="Scott J."/>
            <person name="Pierce K.A."/>
            <person name="Xavier R.J."/>
            <person name="Alm E.J."/>
        </authorList>
    </citation>
    <scope>NUCLEOTIDE SEQUENCE [LARGE SCALE GENOMIC DNA]</scope>
    <source>
        <strain evidence="11 13">BIOML-A4</strain>
        <strain evidence="12 14">BIOML-A5</strain>
    </source>
</reference>
<keyword evidence="8" id="KW-1278">Translocase</keyword>
<dbReference type="PANTHER" id="PTHR43297:SF14">
    <property type="entry name" value="ATPASE AAA-TYPE CORE DOMAIN-CONTAINING PROTEIN"/>
    <property type="match status" value="1"/>
</dbReference>
<dbReference type="NCBIfam" id="TIGR01727">
    <property type="entry name" value="oligo_HPY"/>
    <property type="match status" value="1"/>
</dbReference>
<dbReference type="Pfam" id="PF00005">
    <property type="entry name" value="ABC_tran"/>
    <property type="match status" value="1"/>
</dbReference>
<dbReference type="InterPro" id="IPR003593">
    <property type="entry name" value="AAA+_ATPase"/>
</dbReference>
<comment type="subcellular location">
    <subcellularLocation>
        <location evidence="1">Cell membrane</location>
        <topology evidence="1">Peripheral membrane protein</topology>
    </subcellularLocation>
</comment>
<dbReference type="PANTHER" id="PTHR43297">
    <property type="entry name" value="OLIGOPEPTIDE TRANSPORT ATP-BINDING PROTEIN APPD"/>
    <property type="match status" value="1"/>
</dbReference>
<accession>A0A6N7S4R4</accession>
<keyword evidence="5" id="KW-0997">Cell inner membrane</keyword>
<comment type="similarity">
    <text evidence="2">Belongs to the ABC transporter superfamily.</text>
</comment>
<evidence type="ECO:0000313" key="11">
    <source>
        <dbReference type="EMBL" id="MSA88672.1"/>
    </source>
</evidence>
<dbReference type="Gene3D" id="3.40.50.300">
    <property type="entry name" value="P-loop containing nucleotide triphosphate hydrolases"/>
    <property type="match status" value="1"/>
</dbReference>
<comment type="caution">
    <text evidence="11">The sequence shown here is derived from an EMBL/GenBank/DDBJ whole genome shotgun (WGS) entry which is preliminary data.</text>
</comment>
<evidence type="ECO:0000313" key="13">
    <source>
        <dbReference type="Proteomes" id="UP000433575"/>
    </source>
</evidence>
<evidence type="ECO:0000256" key="9">
    <source>
        <dbReference type="ARBA" id="ARBA00023136"/>
    </source>
</evidence>
<proteinExistence type="inferred from homology"/>
<dbReference type="PROSITE" id="PS00211">
    <property type="entry name" value="ABC_TRANSPORTER_1"/>
    <property type="match status" value="1"/>
</dbReference>
<dbReference type="GO" id="GO:0005886">
    <property type="term" value="C:plasma membrane"/>
    <property type="evidence" value="ECO:0007669"/>
    <property type="project" value="UniProtKB-SubCell"/>
</dbReference>
<dbReference type="GO" id="GO:0015833">
    <property type="term" value="P:peptide transport"/>
    <property type="evidence" value="ECO:0007669"/>
    <property type="project" value="InterPro"/>
</dbReference>
<keyword evidence="4" id="KW-1003">Cell membrane</keyword>
<dbReference type="SMART" id="SM00382">
    <property type="entry name" value="AAA"/>
    <property type="match status" value="1"/>
</dbReference>
<dbReference type="RefSeq" id="WP_154238170.1">
    <property type="nucleotide sequence ID" value="NZ_CAUFAO010000005.1"/>
</dbReference>
<evidence type="ECO:0000256" key="4">
    <source>
        <dbReference type="ARBA" id="ARBA00022475"/>
    </source>
</evidence>
<evidence type="ECO:0000256" key="2">
    <source>
        <dbReference type="ARBA" id="ARBA00005417"/>
    </source>
</evidence>
<dbReference type="InterPro" id="IPR013563">
    <property type="entry name" value="Oligopep_ABC_C"/>
</dbReference>
<protein>
    <submittedName>
        <fullName evidence="11">ATP-binding cassette domain-containing protein</fullName>
    </submittedName>
</protein>
<dbReference type="EMBL" id="WKPJ01000004">
    <property type="protein sequence ID" value="MSA88672.1"/>
    <property type="molecule type" value="Genomic_DNA"/>
</dbReference>
<dbReference type="OrthoDB" id="9802264at2"/>
<keyword evidence="7 11" id="KW-0067">ATP-binding</keyword>
<evidence type="ECO:0000256" key="3">
    <source>
        <dbReference type="ARBA" id="ARBA00022448"/>
    </source>
</evidence>
<evidence type="ECO:0000313" key="14">
    <source>
        <dbReference type="Proteomes" id="UP000480929"/>
    </source>
</evidence>
<dbReference type="Proteomes" id="UP000433575">
    <property type="component" value="Unassembled WGS sequence"/>
</dbReference>
<dbReference type="Pfam" id="PF08352">
    <property type="entry name" value="oligo_HPY"/>
    <property type="match status" value="1"/>
</dbReference>
<dbReference type="CDD" id="cd03257">
    <property type="entry name" value="ABC_NikE_OppD_transporters"/>
    <property type="match status" value="1"/>
</dbReference>
<dbReference type="PROSITE" id="PS50893">
    <property type="entry name" value="ABC_TRANSPORTER_2"/>
    <property type="match status" value="1"/>
</dbReference>